<dbReference type="SUPFAM" id="SSF82866">
    <property type="entry name" value="Multidrug efflux transporter AcrB transmembrane domain"/>
    <property type="match status" value="1"/>
</dbReference>
<dbReference type="InterPro" id="IPR001036">
    <property type="entry name" value="Acrflvin-R"/>
</dbReference>
<gene>
    <name evidence="2" type="ORF">EDD57_13420</name>
</gene>
<evidence type="ECO:0000256" key="1">
    <source>
        <dbReference type="SAM" id="Phobius"/>
    </source>
</evidence>
<dbReference type="PANTHER" id="PTHR32063">
    <property type="match status" value="1"/>
</dbReference>
<reference evidence="2 3" key="1">
    <citation type="submission" date="2019-03" db="EMBL/GenBank/DDBJ databases">
        <title>Genomic Encyclopedia of Type Strains, Phase IV (KMG-IV): sequencing the most valuable type-strain genomes for metagenomic binning, comparative biology and taxonomic classification.</title>
        <authorList>
            <person name="Goeker M."/>
        </authorList>
    </citation>
    <scope>NUCLEOTIDE SEQUENCE [LARGE SCALE GENOMIC DNA]</scope>
    <source>
        <strain evidence="2 3">DSM 46831</strain>
    </source>
</reference>
<comment type="caution">
    <text evidence="2">The sequence shown here is derived from an EMBL/GenBank/DDBJ whole genome shotgun (WGS) entry which is preliminary data.</text>
</comment>
<keyword evidence="1" id="KW-0472">Membrane</keyword>
<dbReference type="PANTHER" id="PTHR32063:SF0">
    <property type="entry name" value="SWARMING MOTILITY PROTEIN SWRC"/>
    <property type="match status" value="1"/>
</dbReference>
<feature type="transmembrane region" description="Helical" evidence="1">
    <location>
        <begin position="36"/>
        <end position="63"/>
    </location>
</feature>
<name>A0A4R2RQ92_9BACL</name>
<dbReference type="EMBL" id="SLXV01000034">
    <property type="protein sequence ID" value="TCP65334.1"/>
    <property type="molecule type" value="Genomic_DNA"/>
</dbReference>
<feature type="transmembrane region" description="Helical" evidence="1">
    <location>
        <begin position="12"/>
        <end position="30"/>
    </location>
</feature>
<keyword evidence="1" id="KW-0812">Transmembrane</keyword>
<dbReference type="GO" id="GO:0005886">
    <property type="term" value="C:plasma membrane"/>
    <property type="evidence" value="ECO:0007669"/>
    <property type="project" value="TreeGrafter"/>
</dbReference>
<evidence type="ECO:0000313" key="2">
    <source>
        <dbReference type="EMBL" id="TCP65334.1"/>
    </source>
</evidence>
<keyword evidence="3" id="KW-1185">Reference proteome</keyword>
<dbReference type="Gene3D" id="1.20.1640.10">
    <property type="entry name" value="Multidrug efflux transporter AcrB transmembrane domain"/>
    <property type="match status" value="2"/>
</dbReference>
<protein>
    <submittedName>
        <fullName evidence="2">AcrB/AcrD/AcrF family protein</fullName>
    </submittedName>
</protein>
<evidence type="ECO:0000313" key="3">
    <source>
        <dbReference type="Proteomes" id="UP000294746"/>
    </source>
</evidence>
<dbReference type="AlphaFoldDB" id="A0A4R2RQ92"/>
<organism evidence="2 3">
    <name type="scientific">Baia soyae</name>
    <dbReference type="NCBI Taxonomy" id="1544746"/>
    <lineage>
        <taxon>Bacteria</taxon>
        <taxon>Bacillati</taxon>
        <taxon>Bacillota</taxon>
        <taxon>Bacilli</taxon>
        <taxon>Bacillales</taxon>
        <taxon>Thermoactinomycetaceae</taxon>
        <taxon>Baia</taxon>
    </lineage>
</organism>
<proteinExistence type="predicted"/>
<sequence>MIISATKEVAPAITSSTLTTIAVFLPMGLIQSMKELLLPFALTVTYSLLASLLVALIVVPLMSTGLLRSNMKRNQNTSSYKKMMKKRAFEMEKWAKGQNSTKSI</sequence>
<dbReference type="Proteomes" id="UP000294746">
    <property type="component" value="Unassembled WGS sequence"/>
</dbReference>
<dbReference type="GO" id="GO:0042910">
    <property type="term" value="F:xenobiotic transmembrane transporter activity"/>
    <property type="evidence" value="ECO:0007669"/>
    <property type="project" value="TreeGrafter"/>
</dbReference>
<dbReference type="Pfam" id="PF00873">
    <property type="entry name" value="ACR_tran"/>
    <property type="match status" value="1"/>
</dbReference>
<accession>A0A4R2RQ92</accession>
<keyword evidence="1" id="KW-1133">Transmembrane helix</keyword>